<comment type="caution">
    <text evidence="1">The sequence shown here is derived from an EMBL/GenBank/DDBJ whole genome shotgun (WGS) entry which is preliminary data.</text>
</comment>
<accession>A0A5B7IY43</accession>
<reference evidence="1 2" key="1">
    <citation type="submission" date="2019-05" db="EMBL/GenBank/DDBJ databases">
        <title>Another draft genome of Portunus trituberculatus and its Hox gene families provides insights of decapod evolution.</title>
        <authorList>
            <person name="Jeong J.-H."/>
            <person name="Song I."/>
            <person name="Kim S."/>
            <person name="Choi T."/>
            <person name="Kim D."/>
            <person name="Ryu S."/>
            <person name="Kim W."/>
        </authorList>
    </citation>
    <scope>NUCLEOTIDE SEQUENCE [LARGE SCALE GENOMIC DNA]</scope>
    <source>
        <tissue evidence="1">Muscle</tissue>
    </source>
</reference>
<organism evidence="1 2">
    <name type="scientific">Portunus trituberculatus</name>
    <name type="common">Swimming crab</name>
    <name type="synonym">Neptunus trituberculatus</name>
    <dbReference type="NCBI Taxonomy" id="210409"/>
    <lineage>
        <taxon>Eukaryota</taxon>
        <taxon>Metazoa</taxon>
        <taxon>Ecdysozoa</taxon>
        <taxon>Arthropoda</taxon>
        <taxon>Crustacea</taxon>
        <taxon>Multicrustacea</taxon>
        <taxon>Malacostraca</taxon>
        <taxon>Eumalacostraca</taxon>
        <taxon>Eucarida</taxon>
        <taxon>Decapoda</taxon>
        <taxon>Pleocyemata</taxon>
        <taxon>Brachyura</taxon>
        <taxon>Eubrachyura</taxon>
        <taxon>Portunoidea</taxon>
        <taxon>Portunidae</taxon>
        <taxon>Portuninae</taxon>
        <taxon>Portunus</taxon>
    </lineage>
</organism>
<evidence type="ECO:0000313" key="2">
    <source>
        <dbReference type="Proteomes" id="UP000324222"/>
    </source>
</evidence>
<evidence type="ECO:0000313" key="1">
    <source>
        <dbReference type="EMBL" id="MPC89430.1"/>
    </source>
</evidence>
<name>A0A5B7IY43_PORTR</name>
<keyword evidence="2" id="KW-1185">Reference proteome</keyword>
<proteinExistence type="predicted"/>
<sequence length="160" mass="17460">MQSQWKIKRLSEVFSRQPRHSLVSPAIPLSAPPFSLSDLHFSCQPSHSLVSPAILLSAPPFHCQPCHSLVSPAILLSDLQFSRQSRHSTVSPAILLSALPLSRQPQHYIVSPAIPLPASSGCAVAMARAAAQRESLLYYRQPCISDLLRSRTVTSLQTTS</sequence>
<protein>
    <submittedName>
        <fullName evidence="1">Uncharacterized protein</fullName>
    </submittedName>
</protein>
<dbReference type="Proteomes" id="UP000324222">
    <property type="component" value="Unassembled WGS sequence"/>
</dbReference>
<dbReference type="EMBL" id="VSRR010080984">
    <property type="protein sequence ID" value="MPC89430.1"/>
    <property type="molecule type" value="Genomic_DNA"/>
</dbReference>
<dbReference type="AlphaFoldDB" id="A0A5B7IY43"/>
<gene>
    <name evidence="1" type="ORF">E2C01_084376</name>
</gene>